<protein>
    <submittedName>
        <fullName evidence="3">Stress protein</fullName>
    </submittedName>
</protein>
<dbReference type="InterPro" id="IPR003325">
    <property type="entry name" value="TerD"/>
</dbReference>
<evidence type="ECO:0000256" key="1">
    <source>
        <dbReference type="SAM" id="Coils"/>
    </source>
</evidence>
<keyword evidence="1" id="KW-0175">Coiled coil</keyword>
<dbReference type="EMBL" id="GL349438">
    <property type="protein sequence ID" value="KNC54605.1"/>
    <property type="molecule type" value="Genomic_DNA"/>
</dbReference>
<sequence length="810" mass="84917">MEHEVGKDFSMGLARGLQTVTVATGWESADGSRVDLDLAAYLLAPDHTVVERVYFAKLSSDAGNGAVVASGDNVSGDGDGDDESISVDLHALALDGSTHSVVFVLTSFSGHAFADIDEAYVRLLAGAINDDEAADDPEELARMTLRGHAHAPDTTCMTMCHLVYHKSDDVDHADAPVWYLHTLGIPLSASQSDLAGAVATTLAAIDHAHVIADANGGHDDNDGRGTDELQADVAALESKTSAAAERLAMLRESQAADIAAAESELEQLSAQKSTLESELATLETQLEELNNATATDALTDAIDAAEDEIDALREKIAAAMAARDQAAASGSAAEAAANARAAQLREERAALAAELAALEADDVALAADSVAAAEATAAADALEAELVQLRAKVAEVKTERDAADLAGEGATMSELDKQAAALAAERDALAAEAEALAAETAQLRIKQTELEAQRGAVAREAATNNSLAATVAAAAADNAALRDAVSVLEAQLREAGGRATSSSDAVADELDMLSNETLELHRMKRALEEQLTRITTRSAQLSESQRLVASHKEGNAALRNQIAALEAELAPKEAQLAALEHTIHLQARVVAEEREELQAALRASHATATHVHTRYMDAAAEQARVLRDRRSPSPLPAAAEVHATSAPRPPVLDHVAAELALAQRTSAYSTRLQGALEALLEATVAVSDEPDVLLDSLPTLFRGMDTVLATVAGTTNELLARNRADEATRATLEATLAQAAQNFADAQATLGYAVDASHALQATNAGLGGTLPPAPLPPPVSTWDARLPERTHCLRRRWRRQQPRRPFTPT</sequence>
<evidence type="ECO:0000259" key="2">
    <source>
        <dbReference type="Pfam" id="PF02342"/>
    </source>
</evidence>
<dbReference type="AlphaFoldDB" id="A0A0L0DQQ3"/>
<feature type="coiled-coil region" evidence="1">
    <location>
        <begin position="251"/>
        <end position="453"/>
    </location>
</feature>
<proteinExistence type="predicted"/>
<feature type="domain" description="TerD" evidence="2">
    <location>
        <begin position="6"/>
        <end position="165"/>
    </location>
</feature>
<dbReference type="InterPro" id="IPR051324">
    <property type="entry name" value="Stress/Tellurium_Resist"/>
</dbReference>
<evidence type="ECO:0000313" key="3">
    <source>
        <dbReference type="EMBL" id="KNC54605.1"/>
    </source>
</evidence>
<keyword evidence="4" id="KW-1185">Reference proteome</keyword>
<dbReference type="Gene3D" id="2.60.60.30">
    <property type="entry name" value="sav2460 like domains"/>
    <property type="match status" value="1"/>
</dbReference>
<dbReference type="RefSeq" id="XP_013761514.1">
    <property type="nucleotide sequence ID" value="XM_013906060.1"/>
</dbReference>
<accession>A0A0L0DQQ3</accession>
<dbReference type="GeneID" id="25561210"/>
<evidence type="ECO:0000313" key="4">
    <source>
        <dbReference type="Proteomes" id="UP000054408"/>
    </source>
</evidence>
<reference evidence="3 4" key="1">
    <citation type="submission" date="2010-05" db="EMBL/GenBank/DDBJ databases">
        <title>The Genome Sequence of Thecamonas trahens ATCC 50062.</title>
        <authorList>
            <consortium name="The Broad Institute Genome Sequencing Platform"/>
            <person name="Russ C."/>
            <person name="Cuomo C."/>
            <person name="Shea T."/>
            <person name="Young S.K."/>
            <person name="Zeng Q."/>
            <person name="Koehrsen M."/>
            <person name="Haas B."/>
            <person name="Borodovsky M."/>
            <person name="Guigo R."/>
            <person name="Alvarado L."/>
            <person name="Berlin A."/>
            <person name="Bochicchio J."/>
            <person name="Borenstein D."/>
            <person name="Chapman S."/>
            <person name="Chen Z."/>
            <person name="Freedman E."/>
            <person name="Gellesch M."/>
            <person name="Goldberg J."/>
            <person name="Griggs A."/>
            <person name="Gujja S."/>
            <person name="Heilman E."/>
            <person name="Heiman D."/>
            <person name="Hepburn T."/>
            <person name="Howarth C."/>
            <person name="Jen D."/>
            <person name="Larson L."/>
            <person name="Mehta T."/>
            <person name="Park D."/>
            <person name="Pearson M."/>
            <person name="Roberts A."/>
            <person name="Saif S."/>
            <person name="Shenoy N."/>
            <person name="Sisk P."/>
            <person name="Stolte C."/>
            <person name="Sykes S."/>
            <person name="Thomson T."/>
            <person name="Walk T."/>
            <person name="White J."/>
            <person name="Yandava C."/>
            <person name="Burger G."/>
            <person name="Gray M.W."/>
            <person name="Holland P.W.H."/>
            <person name="King N."/>
            <person name="Lang F.B.F."/>
            <person name="Roger A.J."/>
            <person name="Ruiz-Trillo I."/>
            <person name="Lander E."/>
            <person name="Nusbaum C."/>
        </authorList>
    </citation>
    <scope>NUCLEOTIDE SEQUENCE [LARGE SCALE GENOMIC DNA]</scope>
    <source>
        <strain evidence="3 4">ATCC 50062</strain>
    </source>
</reference>
<dbReference type="STRING" id="461836.A0A0L0DQQ3"/>
<organism evidence="3 4">
    <name type="scientific">Thecamonas trahens ATCC 50062</name>
    <dbReference type="NCBI Taxonomy" id="461836"/>
    <lineage>
        <taxon>Eukaryota</taxon>
        <taxon>Apusozoa</taxon>
        <taxon>Apusomonadida</taxon>
        <taxon>Apusomonadidae</taxon>
        <taxon>Thecamonas</taxon>
    </lineage>
</organism>
<dbReference type="Pfam" id="PF02342">
    <property type="entry name" value="TerD"/>
    <property type="match status" value="1"/>
</dbReference>
<dbReference type="PANTHER" id="PTHR32097:SF17">
    <property type="entry name" value="CAMP-BINDING PROTEIN 1-RELATED"/>
    <property type="match status" value="1"/>
</dbReference>
<dbReference type="Gene3D" id="1.10.287.1490">
    <property type="match status" value="1"/>
</dbReference>
<feature type="coiled-coil region" evidence="1">
    <location>
        <begin position="510"/>
        <end position="582"/>
    </location>
</feature>
<dbReference type="OMA" id="LPERTHC"/>
<dbReference type="Proteomes" id="UP000054408">
    <property type="component" value="Unassembled WGS sequence"/>
</dbReference>
<dbReference type="PANTHER" id="PTHR32097">
    <property type="entry name" value="CAMP-BINDING PROTEIN 1-RELATED"/>
    <property type="match status" value="1"/>
</dbReference>
<name>A0A0L0DQQ3_THETB</name>
<gene>
    <name evidence="3" type="ORF">AMSG_01460</name>
</gene>
<dbReference type="CDD" id="cd06974">
    <property type="entry name" value="TerD_like"/>
    <property type="match status" value="1"/>
</dbReference>